<keyword evidence="2" id="KW-1185">Reference proteome</keyword>
<sequence length="719" mass="78310">MGLLGRLPALAAVAAAFAITTAETSYAGGGLTILAPSDVDGSQNDGSAAILVGQPADFETGRATCKLLAEAPWSPEQADFESTLSKALGYQQYQDLAPKNQLYWVSQAKSCKSACRAIDAQGKTHTVKCDEELPILCTHNAPLSSSTADNTSTTWQVQQTVGKKVLTGYRDYHVWKFRGVRFADTPARFTYSKAASYEDEGEVDALVAGEDCPQRVEDAEGGTSSEDCLFANVWTPYLPPTGGTDKKKLKPVMVYIYGGGFTQGSSKNAYKDGTNLAARGDVVVIAFNYRVGSIGFLNLNDGVHNGNYGISDQVTALEWISKYIKYFGGDPDRVTIFGESAGGQSIHMLLGIEKAKGLFHGAVMESAPDGWPLTKLDRPVAWPYYDSLENNYQIVTTPVLALTGCLNATDKAACLGQINAVDLVSLPFNPGLAVMDGVYLKNHGLIVNSTADSLATDVPVMLGVNRDETGVYLTEAHLPTPNQTFLDYLNVIGLTAFHGPPGFKVTDILNLSTSHPLPGLPPSLFTTNPPPPATDMLAGAIKLSTNWLFTCNTYAKAYSATKHSAFRSTYMFEFNRTYSPRTYTTPWCDPPTDAAHPHGNPDAEYLKCHAAEQAFVFGTVLRTGMPLRDERDLPFMRLVMDQWAAFARWGEPNPRRGWLEARGHGETLRELERVGRWERVDAREPRMRLLQWGARDVPLGEGHQEICEGLGAGYRSLEP</sequence>
<keyword evidence="1" id="KW-0378">Hydrolase</keyword>
<organism evidence="1 2">
    <name type="scientific">Chaetomium tenue</name>
    <dbReference type="NCBI Taxonomy" id="1854479"/>
    <lineage>
        <taxon>Eukaryota</taxon>
        <taxon>Fungi</taxon>
        <taxon>Dikarya</taxon>
        <taxon>Ascomycota</taxon>
        <taxon>Pezizomycotina</taxon>
        <taxon>Sordariomycetes</taxon>
        <taxon>Sordariomycetidae</taxon>
        <taxon>Sordariales</taxon>
        <taxon>Chaetomiaceae</taxon>
        <taxon>Chaetomium</taxon>
    </lineage>
</organism>
<comment type="caution">
    <text evidence="1">The sequence shown here is derived from an EMBL/GenBank/DDBJ whole genome shotgun (WGS) entry which is preliminary data.</text>
</comment>
<dbReference type="Proteomes" id="UP000724584">
    <property type="component" value="Unassembled WGS sequence"/>
</dbReference>
<evidence type="ECO:0000313" key="2">
    <source>
        <dbReference type="Proteomes" id="UP000724584"/>
    </source>
</evidence>
<protein>
    <submittedName>
        <fullName evidence="1">Alpha/Beta hydrolase protein</fullName>
    </submittedName>
</protein>
<evidence type="ECO:0000313" key="1">
    <source>
        <dbReference type="EMBL" id="KAH6632425.1"/>
    </source>
</evidence>
<name>A0ACB7P913_9PEZI</name>
<proteinExistence type="predicted"/>
<gene>
    <name evidence="1" type="ORF">F5144DRAFT_488468</name>
</gene>
<reference evidence="1 2" key="1">
    <citation type="journal article" date="2021" name="Nat. Commun.">
        <title>Genetic determinants of endophytism in the Arabidopsis root mycobiome.</title>
        <authorList>
            <person name="Mesny F."/>
            <person name="Miyauchi S."/>
            <person name="Thiergart T."/>
            <person name="Pickel B."/>
            <person name="Atanasova L."/>
            <person name="Karlsson M."/>
            <person name="Huettel B."/>
            <person name="Barry K.W."/>
            <person name="Haridas S."/>
            <person name="Chen C."/>
            <person name="Bauer D."/>
            <person name="Andreopoulos W."/>
            <person name="Pangilinan J."/>
            <person name="LaButti K."/>
            <person name="Riley R."/>
            <person name="Lipzen A."/>
            <person name="Clum A."/>
            <person name="Drula E."/>
            <person name="Henrissat B."/>
            <person name="Kohler A."/>
            <person name="Grigoriev I.V."/>
            <person name="Martin F.M."/>
            <person name="Hacquard S."/>
        </authorList>
    </citation>
    <scope>NUCLEOTIDE SEQUENCE [LARGE SCALE GENOMIC DNA]</scope>
    <source>
        <strain evidence="1 2">MPI-SDFR-AT-0079</strain>
    </source>
</reference>
<accession>A0ACB7P913</accession>
<dbReference type="EMBL" id="JAGIZQ010000004">
    <property type="protein sequence ID" value="KAH6632425.1"/>
    <property type="molecule type" value="Genomic_DNA"/>
</dbReference>